<keyword evidence="3" id="KW-1185">Reference proteome</keyword>
<accession>A0A164SSN1</accession>
<feature type="compositionally biased region" description="Polar residues" evidence="1">
    <location>
        <begin position="1"/>
        <end position="34"/>
    </location>
</feature>
<evidence type="ECO:0000256" key="1">
    <source>
        <dbReference type="SAM" id="MobiDB-lite"/>
    </source>
</evidence>
<organism evidence="2 3">
    <name type="scientific">Daphnia magna</name>
    <dbReference type="NCBI Taxonomy" id="35525"/>
    <lineage>
        <taxon>Eukaryota</taxon>
        <taxon>Metazoa</taxon>
        <taxon>Ecdysozoa</taxon>
        <taxon>Arthropoda</taxon>
        <taxon>Crustacea</taxon>
        <taxon>Branchiopoda</taxon>
        <taxon>Diplostraca</taxon>
        <taxon>Cladocera</taxon>
        <taxon>Anomopoda</taxon>
        <taxon>Daphniidae</taxon>
        <taxon>Daphnia</taxon>
    </lineage>
</organism>
<reference evidence="2 3" key="1">
    <citation type="submission" date="2016-03" db="EMBL/GenBank/DDBJ databases">
        <title>EvidentialGene: Evidence-directed Construction of Genes on Genomes.</title>
        <authorList>
            <person name="Gilbert D.G."/>
            <person name="Choi J.-H."/>
            <person name="Mockaitis K."/>
            <person name="Colbourne J."/>
            <person name="Pfrender M."/>
        </authorList>
    </citation>
    <scope>NUCLEOTIDE SEQUENCE [LARGE SCALE GENOMIC DNA]</scope>
    <source>
        <strain evidence="2 3">Xinb3</strain>
        <tissue evidence="2">Complete organism</tissue>
    </source>
</reference>
<evidence type="ECO:0000313" key="2">
    <source>
        <dbReference type="EMBL" id="KZS09899.1"/>
    </source>
</evidence>
<dbReference type="AlphaFoldDB" id="A0A164SSN1"/>
<evidence type="ECO:0000313" key="3">
    <source>
        <dbReference type="Proteomes" id="UP000076858"/>
    </source>
</evidence>
<dbReference type="OrthoDB" id="42382at2759"/>
<feature type="compositionally biased region" description="Low complexity" evidence="1">
    <location>
        <begin position="50"/>
        <end position="90"/>
    </location>
</feature>
<feature type="region of interest" description="Disordered" evidence="1">
    <location>
        <begin position="1"/>
        <end position="104"/>
    </location>
</feature>
<proteinExistence type="predicted"/>
<name>A0A164SSN1_9CRUS</name>
<protein>
    <submittedName>
        <fullName evidence="2">Uncharacterized protein</fullName>
    </submittedName>
</protein>
<comment type="caution">
    <text evidence="2">The sequence shown here is derived from an EMBL/GenBank/DDBJ whole genome shotgun (WGS) entry which is preliminary data.</text>
</comment>
<dbReference type="EMBL" id="LRGB01001937">
    <property type="protein sequence ID" value="KZS09899.1"/>
    <property type="molecule type" value="Genomic_DNA"/>
</dbReference>
<dbReference type="Proteomes" id="UP000076858">
    <property type="component" value="Unassembled WGS sequence"/>
</dbReference>
<gene>
    <name evidence="2" type="ORF">APZ42_025721</name>
</gene>
<sequence>MLSTKTTPTIGQQRIGSNENKSTVASASSSTNLLKSVKPGLAQPTAAIHGSRIPRPSSSSGGQPAKSSPSAATARLGSHASSSSSAMLAAAHRHPSSPSLLLQANNRTTTTTTSGVKSCIPSSHLHKSTSRLHLTHNNKVSLFFRFL</sequence>